<comment type="caution">
    <text evidence="3">The sequence shown here is derived from an EMBL/GenBank/DDBJ whole genome shotgun (WGS) entry which is preliminary data.</text>
</comment>
<organism evidence="3 4">
    <name type="scientific">Natronomicrosphaera hydrolytica</name>
    <dbReference type="NCBI Taxonomy" id="3242702"/>
    <lineage>
        <taxon>Bacteria</taxon>
        <taxon>Pseudomonadati</taxon>
        <taxon>Planctomycetota</taxon>
        <taxon>Phycisphaerae</taxon>
        <taxon>Phycisphaerales</taxon>
        <taxon>Phycisphaeraceae</taxon>
        <taxon>Natronomicrosphaera</taxon>
    </lineage>
</organism>
<dbReference type="InterPro" id="IPR003961">
    <property type="entry name" value="FN3_dom"/>
</dbReference>
<dbReference type="SUPFAM" id="SSF49265">
    <property type="entry name" value="Fibronectin type III"/>
    <property type="match status" value="2"/>
</dbReference>
<dbReference type="Proteomes" id="UP001575105">
    <property type="component" value="Unassembled WGS sequence"/>
</dbReference>
<evidence type="ECO:0000259" key="2">
    <source>
        <dbReference type="PROSITE" id="PS50853"/>
    </source>
</evidence>
<evidence type="ECO:0000313" key="4">
    <source>
        <dbReference type="Proteomes" id="UP001575105"/>
    </source>
</evidence>
<protein>
    <recommendedName>
        <fullName evidence="2">Fibronectin type-III domain-containing protein</fullName>
    </recommendedName>
</protein>
<feature type="domain" description="Fibronectin type-III" evidence="2">
    <location>
        <begin position="586"/>
        <end position="684"/>
    </location>
</feature>
<dbReference type="Gene3D" id="2.60.120.260">
    <property type="entry name" value="Galactose-binding domain-like"/>
    <property type="match status" value="3"/>
</dbReference>
<dbReference type="EMBL" id="JBGUBD010000006">
    <property type="protein sequence ID" value="MFA9478952.1"/>
    <property type="molecule type" value="Genomic_DNA"/>
</dbReference>
<dbReference type="Gene3D" id="2.60.40.10">
    <property type="entry name" value="Immunoglobulins"/>
    <property type="match status" value="2"/>
</dbReference>
<reference evidence="3 4" key="1">
    <citation type="submission" date="2024-08" db="EMBL/GenBank/DDBJ databases">
        <title>Whole-genome sequencing of halo(alkali)philic microorganisms from hypersaline lakes.</title>
        <authorList>
            <person name="Sorokin D.Y."/>
            <person name="Merkel A.Y."/>
            <person name="Messina E."/>
            <person name="Yakimov M."/>
        </authorList>
    </citation>
    <scope>NUCLEOTIDE SEQUENCE [LARGE SCALE GENOMIC DNA]</scope>
    <source>
        <strain evidence="3 4">AB-hyl4</strain>
    </source>
</reference>
<feature type="region of interest" description="Disordered" evidence="1">
    <location>
        <begin position="836"/>
        <end position="859"/>
    </location>
</feature>
<evidence type="ECO:0000256" key="1">
    <source>
        <dbReference type="SAM" id="MobiDB-lite"/>
    </source>
</evidence>
<keyword evidence="4" id="KW-1185">Reference proteome</keyword>
<gene>
    <name evidence="3" type="ORF">ACERK3_11715</name>
</gene>
<dbReference type="CDD" id="cd00063">
    <property type="entry name" value="FN3"/>
    <property type="match status" value="1"/>
</dbReference>
<proteinExistence type="predicted"/>
<name>A0ABV4U5R8_9BACT</name>
<dbReference type="InterPro" id="IPR013783">
    <property type="entry name" value="Ig-like_fold"/>
</dbReference>
<feature type="compositionally biased region" description="Polar residues" evidence="1">
    <location>
        <begin position="847"/>
        <end position="856"/>
    </location>
</feature>
<dbReference type="RefSeq" id="WP_425345871.1">
    <property type="nucleotide sequence ID" value="NZ_JBGUBD010000006.1"/>
</dbReference>
<dbReference type="PROSITE" id="PS50853">
    <property type="entry name" value="FN3"/>
    <property type="match status" value="2"/>
</dbReference>
<feature type="domain" description="Fibronectin type-III" evidence="2">
    <location>
        <begin position="848"/>
        <end position="944"/>
    </location>
</feature>
<feature type="region of interest" description="Disordered" evidence="1">
    <location>
        <begin position="336"/>
        <end position="357"/>
    </location>
</feature>
<accession>A0ABV4U5R8</accession>
<dbReference type="InterPro" id="IPR036116">
    <property type="entry name" value="FN3_sf"/>
</dbReference>
<evidence type="ECO:0000313" key="3">
    <source>
        <dbReference type="EMBL" id="MFA9478952.1"/>
    </source>
</evidence>
<dbReference type="SMART" id="SM00060">
    <property type="entry name" value="FN3"/>
    <property type="match status" value="2"/>
</dbReference>
<sequence length="1111" mass="125951">MFLPLHRDDAVAEDQLSTVPAALKVNDRTVEPQTVTPGDGDVFDFVPLFGGLAPGNTAYVFLEIESGSAQQVSLGMGADWWMQAWVNGKEVVNTIDEGNEHWPPSITDHVVNASLQQGTNVLAIKFISGSGSSRLAVGGPAQLRDASRDRYSAVDPSVQGLDAFMERHGVKPYDLFFEDDGLRTHRLIFEDVEHGTPIWMVDDAPFTEHTTTSSVWSAWNANASRLFVPGHRPTKDGDVMRGGLVNADYSRIQPRLDDSRHPIWAPDDPDVYYLTFGGTQLREINEAKGTRQTIAQWDQSFTRSRIYGLTKDSRYVFLDTPNGGIWMPYEPGNVPLPDTGLNPGRPARPQADGNPSHPLDNHEFWRPHTSVSTNHEEWGPIVRVRVGMLIDRETGEIDHVIAPLEGNEAYLRLFMGQNGHIKFPEGERWEKYRIHRGDTVDEMQEIYNYYPTSTHGHQDASPDGEFIVRDGMAARFWRTRTGTPFEEVKVSSDGEYYHMHWSIHPRFYVGWIRGWHFRTFDQTNNGNIVYQGFSDGTWQPVFNTHHRFNGYYAGGDFSMQSPDATKIHTASSMTGRFRNYVAVMARPRPPEQVQWQADEQAVELTWEPSAYSNETRGYLVYRSTRSGDEYVLQTHEPIEQTTWRDEDVEPGQDYYYVVTALEYSGLESGFSMEAARAGVDLPADVEDRPLVVYVEPEHAVRDLYTDERPGLAIGRDVREASDWYYLYRHPDRNIGAASMSIELPAAGDYHLWARVRSNRPDNVWTRVRGHASQNAGWRIKLGDGTHEARTDQKSWTWVRTGQAAVTLSAGEVQITFETVDAGAEIDLIALSTDEGFEPEGRRPEIQTPPQSVQSLEADNRRERVNELRWSASDDPSFAHYHVYASRAPFKKLTQQHRIGSPTEARFTDWGLRAGVTYHYAVTVVDRWGNESEPTFAQVSTPSRDHEPVHLELAFADAERQGPFEESTAGGLRGSAYLVPERPRSNRVSWRITIPHEGEYFLWLRYLHRGSGMRGNETDNDVRVRLGDDHIATLGGRTDLNVPDRLIDPDHPMAEQFWTWAVPGDMNLEAVRLPAGEHTLTLDNLNGEIRYDMLLITDEPAYRPADGRLRQR</sequence>